<protein>
    <submittedName>
        <fullName evidence="1">Uncharacterized protein</fullName>
    </submittedName>
</protein>
<proteinExistence type="predicted"/>
<gene>
    <name evidence="1" type="ORF">IE990_01255</name>
</gene>
<dbReference type="Proteomes" id="UP000652007">
    <property type="component" value="Unassembled WGS sequence"/>
</dbReference>
<evidence type="ECO:0000313" key="2">
    <source>
        <dbReference type="Proteomes" id="UP000652007"/>
    </source>
</evidence>
<evidence type="ECO:0000313" key="1">
    <source>
        <dbReference type="EMBL" id="MBD3703965.1"/>
    </source>
</evidence>
<accession>A0A927HKZ2</accession>
<reference evidence="1" key="1">
    <citation type="submission" date="2020-07" db="EMBL/GenBank/DDBJ databases">
        <title>Clinical and genomic characterization of carbapenemase-producing Enterobacterales causing secondary infections during the COVID-19 crisis at a New York City hospital.</title>
        <authorList>
            <person name="Gomez-Simmonds A."/>
            <person name="Annavajhala M.K."/>
            <person name="Uhlemann A.-C."/>
        </authorList>
    </citation>
    <scope>NUCLEOTIDE SEQUENCE</scope>
    <source>
        <strain evidence="1">NK1596</strain>
    </source>
</reference>
<sequence length="97" mass="11037">MLTVVHPINGFMNFLRRYLRDITSGKMLQPKLNFGFVIIQRSLMVFFAQPPDAALFEGSDGQVADLVNPPRFRLQLVVELLSLLFVPRAKRSPNSFS</sequence>
<dbReference type="AlphaFoldDB" id="A0A927HKZ2"/>
<dbReference type="EMBL" id="JACXTH010000001">
    <property type="protein sequence ID" value="MBD3703965.1"/>
    <property type="molecule type" value="Genomic_DNA"/>
</dbReference>
<organism evidence="1 2">
    <name type="scientific">Klebsiella pneumoniae</name>
    <dbReference type="NCBI Taxonomy" id="573"/>
    <lineage>
        <taxon>Bacteria</taxon>
        <taxon>Pseudomonadati</taxon>
        <taxon>Pseudomonadota</taxon>
        <taxon>Gammaproteobacteria</taxon>
        <taxon>Enterobacterales</taxon>
        <taxon>Enterobacteriaceae</taxon>
        <taxon>Klebsiella/Raoultella group</taxon>
        <taxon>Klebsiella</taxon>
        <taxon>Klebsiella pneumoniae complex</taxon>
    </lineage>
</organism>
<comment type="caution">
    <text evidence="1">The sequence shown here is derived from an EMBL/GenBank/DDBJ whole genome shotgun (WGS) entry which is preliminary data.</text>
</comment>
<name>A0A927HKZ2_KLEPN</name>